<feature type="domain" description="ATPase AAA-type core" evidence="1">
    <location>
        <begin position="49"/>
        <end position="358"/>
    </location>
</feature>
<proteinExistence type="predicted"/>
<accession>A0A387G8L8</accession>
<dbReference type="Proteomes" id="UP000282195">
    <property type="component" value="Plasmid pRCCGE525b"/>
</dbReference>
<gene>
    <name evidence="2" type="ORF">CCGE525_36065</name>
</gene>
<dbReference type="Gene3D" id="3.40.50.300">
    <property type="entry name" value="P-loop containing nucleotide triphosphate hydrolases"/>
    <property type="match status" value="1"/>
</dbReference>
<keyword evidence="2" id="KW-0067">ATP-binding</keyword>
<dbReference type="KEGG" id="rjg:CCGE525_36065"/>
<dbReference type="GO" id="GO:0016887">
    <property type="term" value="F:ATP hydrolysis activity"/>
    <property type="evidence" value="ECO:0007669"/>
    <property type="project" value="InterPro"/>
</dbReference>
<sequence>MLLEFRVKNFRSFRDEAVLSLAASPDSTLESTHTREAGLEKVKRVLNAAAVYGANASGKSNIIRAFQFMQAMVTTSNQVQPDQENNLTPFRMRPDFDTKPTLFEATFIIDGRRYQYGFEQTRRRVISEWLLVYERAKPQVWFSRAYNEKKRSRYDYTYSDYFLGSKKVWENATRKETLFLTTAVQLNSEQLKPLYQQFSEDMAIFPEGGSIGFDFSARYAQDPKNLQRVVSLMTAADTGISSVSFAKRPGRQFQLNIASGLSDIRDAELDVPQFGHLAEGQQYEFDITDESAGTQILFNLAGPIFDILQRGRLLIVDELDRSLHPLLVQKILDMFNNPTTNPKGAQLIFSTHDVSLLEGHKLRRDQIWFTEKDAEQVSHLFPLLDFSPRKGEALEKGYLGGRYGGIPILGTVDR</sequence>
<dbReference type="PANTHER" id="PTHR40396:SF1">
    <property type="entry name" value="ATPASE AAA-TYPE CORE DOMAIN-CONTAINING PROTEIN"/>
    <property type="match status" value="1"/>
</dbReference>
<evidence type="ECO:0000313" key="3">
    <source>
        <dbReference type="Proteomes" id="UP000282195"/>
    </source>
</evidence>
<dbReference type="InterPro" id="IPR003959">
    <property type="entry name" value="ATPase_AAA_core"/>
</dbReference>
<dbReference type="GO" id="GO:0005524">
    <property type="term" value="F:ATP binding"/>
    <property type="evidence" value="ECO:0007669"/>
    <property type="project" value="UniProtKB-KW"/>
</dbReference>
<keyword evidence="2" id="KW-0614">Plasmid</keyword>
<dbReference type="EMBL" id="CP032696">
    <property type="protein sequence ID" value="AYG64172.1"/>
    <property type="molecule type" value="Genomic_DNA"/>
</dbReference>
<dbReference type="CDD" id="cd00267">
    <property type="entry name" value="ABC_ATPase"/>
    <property type="match status" value="1"/>
</dbReference>
<dbReference type="SUPFAM" id="SSF52540">
    <property type="entry name" value="P-loop containing nucleoside triphosphate hydrolases"/>
    <property type="match status" value="1"/>
</dbReference>
<keyword evidence="3" id="KW-1185">Reference proteome</keyword>
<geneLocation type="plasmid" evidence="3">
    <name>prccge525b</name>
</geneLocation>
<dbReference type="AlphaFoldDB" id="A0A387G8L8"/>
<name>A0A387G8L8_9HYPH</name>
<dbReference type="InterPro" id="IPR027417">
    <property type="entry name" value="P-loop_NTPase"/>
</dbReference>
<organism evidence="2 3">
    <name type="scientific">Rhizobium jaguaris</name>
    <dbReference type="NCBI Taxonomy" id="1312183"/>
    <lineage>
        <taxon>Bacteria</taxon>
        <taxon>Pseudomonadati</taxon>
        <taxon>Pseudomonadota</taxon>
        <taxon>Alphaproteobacteria</taxon>
        <taxon>Hyphomicrobiales</taxon>
        <taxon>Rhizobiaceae</taxon>
        <taxon>Rhizobium/Agrobacterium group</taxon>
        <taxon>Rhizobium</taxon>
    </lineage>
</organism>
<protein>
    <submittedName>
        <fullName evidence="2">ATP-binding protein</fullName>
    </submittedName>
</protein>
<keyword evidence="2" id="KW-0547">Nucleotide-binding</keyword>
<evidence type="ECO:0000313" key="2">
    <source>
        <dbReference type="EMBL" id="AYG64172.1"/>
    </source>
</evidence>
<dbReference type="RefSeq" id="WP_120709069.1">
    <property type="nucleotide sequence ID" value="NZ_CP032696.1"/>
</dbReference>
<dbReference type="OrthoDB" id="9809324at2"/>
<evidence type="ECO:0000259" key="1">
    <source>
        <dbReference type="Pfam" id="PF13304"/>
    </source>
</evidence>
<reference evidence="2 3" key="1">
    <citation type="submission" date="2018-10" db="EMBL/GenBank/DDBJ databases">
        <title>Rhizobium etli, R. leguminosarum and a new Rhizobium genospecies from Phaseolus dumosus.</title>
        <authorList>
            <person name="Ramirez-Puebla S.T."/>
            <person name="Rogel-Hernandez M.A."/>
            <person name="Guerrero G."/>
            <person name="Ormeno-Orrillo E."/>
            <person name="Martinez-Romero J.C."/>
            <person name="Negrete-Yankelevich S."/>
            <person name="Martinez-Romero E."/>
        </authorList>
    </citation>
    <scope>NUCLEOTIDE SEQUENCE [LARGE SCALE GENOMIC DNA]</scope>
    <source>
        <strain evidence="2 3">CCGE525</strain>
        <plasmid evidence="3">prccge525b</plasmid>
    </source>
</reference>
<dbReference type="PANTHER" id="PTHR40396">
    <property type="entry name" value="ATPASE-LIKE PROTEIN"/>
    <property type="match status" value="1"/>
</dbReference>
<dbReference type="Pfam" id="PF13304">
    <property type="entry name" value="AAA_21"/>
    <property type="match status" value="1"/>
</dbReference>